<dbReference type="Pfam" id="PF00400">
    <property type="entry name" value="WD40"/>
    <property type="match status" value="6"/>
</dbReference>
<reference evidence="4" key="1">
    <citation type="submission" date="2021-03" db="EMBL/GenBank/DDBJ databases">
        <authorList>
            <person name="Bekaert M."/>
        </authorList>
    </citation>
    <scope>NUCLEOTIDE SEQUENCE</scope>
</reference>
<dbReference type="GO" id="GO:0016593">
    <property type="term" value="C:Cdc73/Paf1 complex"/>
    <property type="evidence" value="ECO:0007669"/>
    <property type="project" value="TreeGrafter"/>
</dbReference>
<feature type="repeat" description="WD" evidence="3">
    <location>
        <begin position="472"/>
        <end position="513"/>
    </location>
</feature>
<keyword evidence="1 3" id="KW-0853">WD repeat</keyword>
<dbReference type="AlphaFoldDB" id="A0A8S3TUY9"/>
<dbReference type="InterPro" id="IPR019775">
    <property type="entry name" value="WD40_repeat_CS"/>
</dbReference>
<dbReference type="PROSITE" id="PS00678">
    <property type="entry name" value="WD_REPEATS_1"/>
    <property type="match status" value="1"/>
</dbReference>
<dbReference type="CDD" id="cd00200">
    <property type="entry name" value="WD40"/>
    <property type="match status" value="1"/>
</dbReference>
<dbReference type="OrthoDB" id="17410at2759"/>
<dbReference type="InterPro" id="IPR051510">
    <property type="entry name" value="SKI8"/>
</dbReference>
<evidence type="ECO:0000313" key="5">
    <source>
        <dbReference type="Proteomes" id="UP000683360"/>
    </source>
</evidence>
<evidence type="ECO:0000256" key="1">
    <source>
        <dbReference type="ARBA" id="ARBA00022574"/>
    </source>
</evidence>
<gene>
    <name evidence="4" type="ORF">MEDL_50153</name>
</gene>
<dbReference type="Proteomes" id="UP000683360">
    <property type="component" value="Unassembled WGS sequence"/>
</dbReference>
<organism evidence="4 5">
    <name type="scientific">Mytilus edulis</name>
    <name type="common">Blue mussel</name>
    <dbReference type="NCBI Taxonomy" id="6550"/>
    <lineage>
        <taxon>Eukaryota</taxon>
        <taxon>Metazoa</taxon>
        <taxon>Spiralia</taxon>
        <taxon>Lophotrochozoa</taxon>
        <taxon>Mollusca</taxon>
        <taxon>Bivalvia</taxon>
        <taxon>Autobranchia</taxon>
        <taxon>Pteriomorphia</taxon>
        <taxon>Mytilida</taxon>
        <taxon>Mytiloidea</taxon>
        <taxon>Mytilidae</taxon>
        <taxon>Mytilinae</taxon>
        <taxon>Mytilus</taxon>
    </lineage>
</organism>
<sequence length="575" mass="64975">MIGKLFRNVELQTHYSAVLDSLNDTTQTNKDTYLNLYFELQDENNETCNTTSTPKLLPGKNKQYRTPDEAFNAVRSNERRIKSMAIKQIVKNIKKIADLQTIDLSLIFCVRDEVQKRQLIKYCGHGEFLQRLKNVEPVLKQEEFVKSTSYEEFLPKVQAQDIKIEERDDSEEEDEIGEPIRLINKTNEPELIEHIEPSMSKQKRKKGKMHQKIQAAKPKLIYDSKETNETEKDVTEEVNTDVIEPVLSEPIEQIAINNQDQQGATERDDQDMPIIKAPGFKFPIRSRCNCRERTDGRLDLRHALEGHQLGVVSVDINKNGTLAASSSLDSHVRVWDIITGKCIKSIDAGPVDAWTLAFSPDSKFLATGSHSGKINIFGVDSGRKEMTMDTRGKFTLSIAYSPNGQYIACGSIDGIVNVFDVNKGVPINTLEGHAKPIRSLCFSPDSQLLLTGSDDNTIKVYEIQHAIMAGALSGHGSWVLSVDFCKDDTHFVSSSSDKTVKIWDAGSRQCVHTFYDHADQVWSAKYSDDGSKIVSVSDDKSIQVYEDHLCNVYTCIIIIHHYIMQLTFKFGWEQL</sequence>
<dbReference type="InterPro" id="IPR036322">
    <property type="entry name" value="WD40_repeat_dom_sf"/>
</dbReference>
<dbReference type="PROSITE" id="PS50082">
    <property type="entry name" value="WD_REPEATS_2"/>
    <property type="match status" value="5"/>
</dbReference>
<dbReference type="PROSITE" id="PS50294">
    <property type="entry name" value="WD_REPEATS_REGION"/>
    <property type="match status" value="3"/>
</dbReference>
<feature type="repeat" description="WD" evidence="3">
    <location>
        <begin position="514"/>
        <end position="546"/>
    </location>
</feature>
<feature type="repeat" description="WD" evidence="3">
    <location>
        <begin position="304"/>
        <end position="345"/>
    </location>
</feature>
<dbReference type="Gene3D" id="2.130.10.10">
    <property type="entry name" value="YVTN repeat-like/Quinoprotein amine dehydrogenase"/>
    <property type="match status" value="1"/>
</dbReference>
<dbReference type="InterPro" id="IPR020472">
    <property type="entry name" value="WD40_PAC1"/>
</dbReference>
<feature type="repeat" description="WD" evidence="3">
    <location>
        <begin position="397"/>
        <end position="429"/>
    </location>
</feature>
<dbReference type="PRINTS" id="PR00320">
    <property type="entry name" value="GPROTEINBRPT"/>
</dbReference>
<dbReference type="InterPro" id="IPR015943">
    <property type="entry name" value="WD40/YVTN_repeat-like_dom_sf"/>
</dbReference>
<dbReference type="SUPFAM" id="SSF50978">
    <property type="entry name" value="WD40 repeat-like"/>
    <property type="match status" value="1"/>
</dbReference>
<protein>
    <submittedName>
        <fullName evidence="4">WDR61</fullName>
    </submittedName>
</protein>
<proteinExistence type="predicted"/>
<evidence type="ECO:0000256" key="3">
    <source>
        <dbReference type="PROSITE-ProRule" id="PRU00221"/>
    </source>
</evidence>
<comment type="caution">
    <text evidence="4">The sequence shown here is derived from an EMBL/GenBank/DDBJ whole genome shotgun (WGS) entry which is preliminary data.</text>
</comment>
<keyword evidence="5" id="KW-1185">Reference proteome</keyword>
<feature type="repeat" description="WD" evidence="3">
    <location>
        <begin position="430"/>
        <end position="464"/>
    </location>
</feature>
<evidence type="ECO:0000256" key="2">
    <source>
        <dbReference type="ARBA" id="ARBA00022737"/>
    </source>
</evidence>
<dbReference type="EMBL" id="CAJPWZ010002401">
    <property type="protein sequence ID" value="CAG2237733.1"/>
    <property type="molecule type" value="Genomic_DNA"/>
</dbReference>
<dbReference type="PANTHER" id="PTHR44090:SF1">
    <property type="entry name" value="SUPERKILLER COMPLEX PROTEIN 8"/>
    <property type="match status" value="1"/>
</dbReference>
<dbReference type="InterPro" id="IPR001680">
    <property type="entry name" value="WD40_rpt"/>
</dbReference>
<accession>A0A8S3TUY9</accession>
<dbReference type="PANTHER" id="PTHR44090">
    <property type="entry name" value="WD REPEAT-CONTAINING PROTEIN 61"/>
    <property type="match status" value="1"/>
</dbReference>
<name>A0A8S3TUY9_MYTED</name>
<evidence type="ECO:0000313" key="4">
    <source>
        <dbReference type="EMBL" id="CAG2237733.1"/>
    </source>
</evidence>
<dbReference type="SMART" id="SM00320">
    <property type="entry name" value="WD40"/>
    <property type="match status" value="6"/>
</dbReference>
<keyword evidence="2" id="KW-0677">Repeat</keyword>